<dbReference type="CDD" id="cd00207">
    <property type="entry name" value="fer2"/>
    <property type="match status" value="1"/>
</dbReference>
<dbReference type="SUPFAM" id="SSF54292">
    <property type="entry name" value="2Fe-2S ferredoxin-like"/>
    <property type="match status" value="1"/>
</dbReference>
<protein>
    <submittedName>
        <fullName evidence="11">Ferredoxin--NADP reductase</fullName>
    </submittedName>
</protein>
<dbReference type="InterPro" id="IPR008333">
    <property type="entry name" value="Cbr1-like_FAD-bd_dom"/>
</dbReference>
<organism evidence="11 12">
    <name type="scientific">Gordonia hankookensis</name>
    <dbReference type="NCBI Taxonomy" id="589403"/>
    <lineage>
        <taxon>Bacteria</taxon>
        <taxon>Bacillati</taxon>
        <taxon>Actinomycetota</taxon>
        <taxon>Actinomycetes</taxon>
        <taxon>Mycobacteriales</taxon>
        <taxon>Gordoniaceae</taxon>
        <taxon>Gordonia</taxon>
    </lineage>
</organism>
<dbReference type="PANTHER" id="PTHR47354:SF8">
    <property type="entry name" value="1,2-PHENYLACETYL-COA EPOXIDASE, SUBUNIT E"/>
    <property type="match status" value="1"/>
</dbReference>
<evidence type="ECO:0000313" key="12">
    <source>
        <dbReference type="Proteomes" id="UP000602395"/>
    </source>
</evidence>
<dbReference type="InterPro" id="IPR006058">
    <property type="entry name" value="2Fe2S_fd_BS"/>
</dbReference>
<evidence type="ECO:0000256" key="1">
    <source>
        <dbReference type="ARBA" id="ARBA00001974"/>
    </source>
</evidence>
<feature type="domain" description="2Fe-2S ferredoxin-type" evidence="9">
    <location>
        <begin position="268"/>
        <end position="355"/>
    </location>
</feature>
<dbReference type="Pfam" id="PF00111">
    <property type="entry name" value="Fer2"/>
    <property type="match status" value="1"/>
</dbReference>
<evidence type="ECO:0000256" key="7">
    <source>
        <dbReference type="ARBA" id="ARBA00023004"/>
    </source>
</evidence>
<dbReference type="InterPro" id="IPR001433">
    <property type="entry name" value="OxRdtase_FAD/NAD-bd"/>
</dbReference>
<dbReference type="CDD" id="cd06214">
    <property type="entry name" value="PA_degradation_oxidoreductase_like"/>
    <property type="match status" value="1"/>
</dbReference>
<dbReference type="RefSeq" id="WP_190266523.1">
    <property type="nucleotide sequence ID" value="NZ_BAABAD010000005.1"/>
</dbReference>
<evidence type="ECO:0000313" key="11">
    <source>
        <dbReference type="EMBL" id="MBD1319638.1"/>
    </source>
</evidence>
<dbReference type="SUPFAM" id="SSF52343">
    <property type="entry name" value="Ferredoxin reductase-like, C-terminal NADP-linked domain"/>
    <property type="match status" value="1"/>
</dbReference>
<dbReference type="InterPro" id="IPR050415">
    <property type="entry name" value="MRET"/>
</dbReference>
<evidence type="ECO:0000259" key="10">
    <source>
        <dbReference type="PROSITE" id="PS51384"/>
    </source>
</evidence>
<evidence type="ECO:0000256" key="4">
    <source>
        <dbReference type="ARBA" id="ARBA00022723"/>
    </source>
</evidence>
<feature type="domain" description="FAD-binding FR-type" evidence="10">
    <location>
        <begin position="11"/>
        <end position="117"/>
    </location>
</feature>
<keyword evidence="2" id="KW-0285">Flavoprotein</keyword>
<evidence type="ECO:0000256" key="8">
    <source>
        <dbReference type="ARBA" id="ARBA00023014"/>
    </source>
</evidence>
<comment type="cofactor">
    <cofactor evidence="1">
        <name>FAD</name>
        <dbReference type="ChEBI" id="CHEBI:57692"/>
    </cofactor>
</comment>
<dbReference type="Gene3D" id="3.40.50.80">
    <property type="entry name" value="Nucleotide-binding domain of ferredoxin-NADP reductase (FNR) module"/>
    <property type="match status" value="1"/>
</dbReference>
<keyword evidence="5" id="KW-0274">FAD</keyword>
<evidence type="ECO:0000256" key="6">
    <source>
        <dbReference type="ARBA" id="ARBA00023002"/>
    </source>
</evidence>
<dbReference type="InterPro" id="IPR001041">
    <property type="entry name" value="2Fe-2S_ferredoxin-type"/>
</dbReference>
<dbReference type="Proteomes" id="UP000602395">
    <property type="component" value="Unassembled WGS sequence"/>
</dbReference>
<dbReference type="PROSITE" id="PS51085">
    <property type="entry name" value="2FE2S_FER_2"/>
    <property type="match status" value="1"/>
</dbReference>
<sequence length="355" mass="38037">MTTVAAGVAPPRPASARVARVIDETRDAKSIVFEVPSHRAHDFIYRPGQFLTLRIPSDTTGSVARCYSLASCPVSDDELMVTVKRTEDGYGSNWLCDNVSEGDIVDLLPPSGVFTPASVHEDLLLWGAGGGITPLFSILKSTLATGSGHVTLIYANRDADSIIFDGRLRDLAARHPNRLVVIHWLESVRGQPTADELARLAEPFADRHSFMCGPAGFMATVRDAMAGLGVPRSRVHAEVFASLRGDPFAESASEPTAESDPLAATDAATAQVVSDGNTHTIDWPRSQNLVEAMLAHGIDVPYSCREGQCGTCACVVVDGDVTMTDTGVLDEDDLEAGYVLACQARPHSDFARIRF</sequence>
<gene>
    <name evidence="11" type="ORF">IDF66_08555</name>
</gene>
<keyword evidence="8" id="KW-0411">Iron-sulfur</keyword>
<dbReference type="PROSITE" id="PS51384">
    <property type="entry name" value="FAD_FR"/>
    <property type="match status" value="1"/>
</dbReference>
<evidence type="ECO:0000256" key="5">
    <source>
        <dbReference type="ARBA" id="ARBA00022827"/>
    </source>
</evidence>
<accession>A0ABR7WA56</accession>
<keyword evidence="7" id="KW-0408">Iron</keyword>
<dbReference type="InterPro" id="IPR017938">
    <property type="entry name" value="Riboflavin_synthase-like_b-brl"/>
</dbReference>
<evidence type="ECO:0000256" key="3">
    <source>
        <dbReference type="ARBA" id="ARBA00022714"/>
    </source>
</evidence>
<keyword evidence="3" id="KW-0001">2Fe-2S</keyword>
<comment type="caution">
    <text evidence="11">The sequence shown here is derived from an EMBL/GenBank/DDBJ whole genome shotgun (WGS) entry which is preliminary data.</text>
</comment>
<dbReference type="PANTHER" id="PTHR47354">
    <property type="entry name" value="NADH OXIDOREDUCTASE HCR"/>
    <property type="match status" value="1"/>
</dbReference>
<keyword evidence="4" id="KW-0479">Metal-binding</keyword>
<dbReference type="SUPFAM" id="SSF63380">
    <property type="entry name" value="Riboflavin synthase domain-like"/>
    <property type="match status" value="1"/>
</dbReference>
<keyword evidence="12" id="KW-1185">Reference proteome</keyword>
<dbReference type="InterPro" id="IPR039261">
    <property type="entry name" value="FNR_nucleotide-bd"/>
</dbReference>
<reference evidence="11 12" key="1">
    <citation type="submission" date="2020-09" db="EMBL/GenBank/DDBJ databases">
        <title>Novel species in genus Gordonia.</title>
        <authorList>
            <person name="Zhang G."/>
        </authorList>
    </citation>
    <scope>NUCLEOTIDE SEQUENCE [LARGE SCALE GENOMIC DNA]</scope>
    <source>
        <strain evidence="11 12">ON-33</strain>
    </source>
</reference>
<keyword evidence="6" id="KW-0560">Oxidoreductase</keyword>
<dbReference type="InterPro" id="IPR017927">
    <property type="entry name" value="FAD-bd_FR_type"/>
</dbReference>
<dbReference type="Pfam" id="PF00970">
    <property type="entry name" value="FAD_binding_6"/>
    <property type="match status" value="1"/>
</dbReference>
<dbReference type="Gene3D" id="2.40.30.10">
    <property type="entry name" value="Translation factors"/>
    <property type="match status" value="1"/>
</dbReference>
<evidence type="ECO:0000256" key="2">
    <source>
        <dbReference type="ARBA" id="ARBA00022630"/>
    </source>
</evidence>
<proteinExistence type="predicted"/>
<dbReference type="EMBL" id="JACWMS010000002">
    <property type="protein sequence ID" value="MBD1319638.1"/>
    <property type="molecule type" value="Genomic_DNA"/>
</dbReference>
<evidence type="ECO:0000259" key="9">
    <source>
        <dbReference type="PROSITE" id="PS51085"/>
    </source>
</evidence>
<dbReference type="Pfam" id="PF00175">
    <property type="entry name" value="NAD_binding_1"/>
    <property type="match status" value="1"/>
</dbReference>
<dbReference type="InterPro" id="IPR036010">
    <property type="entry name" value="2Fe-2S_ferredoxin-like_sf"/>
</dbReference>
<dbReference type="InterPro" id="IPR012675">
    <property type="entry name" value="Beta-grasp_dom_sf"/>
</dbReference>
<name>A0ABR7WA56_9ACTN</name>
<dbReference type="PRINTS" id="PR00409">
    <property type="entry name" value="PHDIOXRDTASE"/>
</dbReference>
<dbReference type="Gene3D" id="3.10.20.30">
    <property type="match status" value="1"/>
</dbReference>
<dbReference type="PROSITE" id="PS00197">
    <property type="entry name" value="2FE2S_FER_1"/>
    <property type="match status" value="1"/>
</dbReference>